<dbReference type="InterPro" id="IPR018247">
    <property type="entry name" value="EF_Hand_1_Ca_BS"/>
</dbReference>
<evidence type="ECO:0000256" key="2">
    <source>
        <dbReference type="ARBA" id="ARBA00005253"/>
    </source>
</evidence>
<dbReference type="SUPFAM" id="SSF47473">
    <property type="entry name" value="EF-hand"/>
    <property type="match status" value="1"/>
</dbReference>
<dbReference type="InterPro" id="IPR011992">
    <property type="entry name" value="EF-hand-dom_pair"/>
</dbReference>
<keyword evidence="9" id="KW-0206">Cytoskeleton</keyword>
<gene>
    <name evidence="13" type="ORF">SteCoe_30927</name>
</gene>
<dbReference type="PANTHER" id="PTHR23048">
    <property type="entry name" value="MYOSIN LIGHT CHAIN 1, 3"/>
    <property type="match status" value="1"/>
</dbReference>
<dbReference type="AlphaFoldDB" id="A0A1R2B2K7"/>
<accession>A0A1R2B2K7</accession>
<dbReference type="PANTHER" id="PTHR23048:SF0">
    <property type="entry name" value="CALMODULIN LIKE 3"/>
    <property type="match status" value="1"/>
</dbReference>
<proteinExistence type="inferred from homology"/>
<comment type="function">
    <text evidence="10">Plays a fundamental role in microtubule organizing center structure and function. Component of the infraciliary lattice (ICL) and the ciliary basal bodies.</text>
</comment>
<evidence type="ECO:0000313" key="14">
    <source>
        <dbReference type="Proteomes" id="UP000187209"/>
    </source>
</evidence>
<dbReference type="FunFam" id="1.10.238.10:FF:000178">
    <property type="entry name" value="Calmodulin-2 A"/>
    <property type="match status" value="1"/>
</dbReference>
<evidence type="ECO:0000256" key="6">
    <source>
        <dbReference type="ARBA" id="ARBA00022737"/>
    </source>
</evidence>
<evidence type="ECO:0000256" key="10">
    <source>
        <dbReference type="ARBA" id="ARBA00025692"/>
    </source>
</evidence>
<evidence type="ECO:0000256" key="7">
    <source>
        <dbReference type="ARBA" id="ARBA00022837"/>
    </source>
</evidence>
<reference evidence="13 14" key="1">
    <citation type="submission" date="2016-11" db="EMBL/GenBank/DDBJ databases">
        <title>The macronuclear genome of Stentor coeruleus: a giant cell with tiny introns.</title>
        <authorList>
            <person name="Slabodnick M."/>
            <person name="Ruby J.G."/>
            <person name="Reiff S.B."/>
            <person name="Swart E.C."/>
            <person name="Gosai S."/>
            <person name="Prabakaran S."/>
            <person name="Witkowska E."/>
            <person name="Larue G.E."/>
            <person name="Fisher S."/>
            <person name="Freeman R.M."/>
            <person name="Gunawardena J."/>
            <person name="Chu W."/>
            <person name="Stover N.A."/>
            <person name="Gregory B.D."/>
            <person name="Nowacki M."/>
            <person name="Derisi J."/>
            <person name="Roy S.W."/>
            <person name="Marshall W.F."/>
            <person name="Sood P."/>
        </authorList>
    </citation>
    <scope>NUCLEOTIDE SEQUENCE [LARGE SCALE GENOMIC DNA]</scope>
    <source>
        <strain evidence="13">WM001</strain>
    </source>
</reference>
<keyword evidence="7" id="KW-0106">Calcium</keyword>
<comment type="caution">
    <text evidence="13">The sequence shown here is derived from an EMBL/GenBank/DDBJ whole genome shotgun (WGS) entry which is preliminary data.</text>
</comment>
<protein>
    <recommendedName>
        <fullName evidence="3">Calmodulin</fullName>
    </recommendedName>
</protein>
<keyword evidence="4" id="KW-0963">Cytoplasm</keyword>
<comment type="subcellular location">
    <subcellularLocation>
        <location evidence="1">Cytoplasm</location>
        <location evidence="1">Cytoskeleton</location>
    </subcellularLocation>
</comment>
<evidence type="ECO:0000313" key="13">
    <source>
        <dbReference type="EMBL" id="OMJ70977.1"/>
    </source>
</evidence>
<keyword evidence="5" id="KW-0479">Metal-binding</keyword>
<evidence type="ECO:0000259" key="12">
    <source>
        <dbReference type="PROSITE" id="PS50222"/>
    </source>
</evidence>
<evidence type="ECO:0000256" key="5">
    <source>
        <dbReference type="ARBA" id="ARBA00022723"/>
    </source>
</evidence>
<evidence type="ECO:0000256" key="1">
    <source>
        <dbReference type="ARBA" id="ARBA00004245"/>
    </source>
</evidence>
<comment type="similarity">
    <text evidence="2">Belongs to the centrin family.</text>
</comment>
<evidence type="ECO:0000256" key="4">
    <source>
        <dbReference type="ARBA" id="ARBA00022490"/>
    </source>
</evidence>
<organism evidence="13 14">
    <name type="scientific">Stentor coeruleus</name>
    <dbReference type="NCBI Taxonomy" id="5963"/>
    <lineage>
        <taxon>Eukaryota</taxon>
        <taxon>Sar</taxon>
        <taxon>Alveolata</taxon>
        <taxon>Ciliophora</taxon>
        <taxon>Postciliodesmatophora</taxon>
        <taxon>Heterotrichea</taxon>
        <taxon>Heterotrichida</taxon>
        <taxon>Stentoridae</taxon>
        <taxon>Stentor</taxon>
    </lineage>
</organism>
<dbReference type="InterPro" id="IPR002048">
    <property type="entry name" value="EF_hand_dom"/>
</dbReference>
<dbReference type="PROSITE" id="PS00018">
    <property type="entry name" value="EF_HAND_1"/>
    <property type="match status" value="1"/>
</dbReference>
<dbReference type="Gene3D" id="1.10.238.10">
    <property type="entry name" value="EF-hand"/>
    <property type="match status" value="2"/>
</dbReference>
<dbReference type="GO" id="GO:0016460">
    <property type="term" value="C:myosin II complex"/>
    <property type="evidence" value="ECO:0007669"/>
    <property type="project" value="TreeGrafter"/>
</dbReference>
<feature type="domain" description="EF-hand" evidence="12">
    <location>
        <begin position="28"/>
        <end position="63"/>
    </location>
</feature>
<feature type="compositionally biased region" description="Basic and acidic residues" evidence="11">
    <location>
        <begin position="7"/>
        <end position="25"/>
    </location>
</feature>
<name>A0A1R2B2K7_9CILI</name>
<sequence>MSKKIVKGKEQPKTQPKKPETEIRLTEDEIKDCKDAFDLFDLDGSGTIDPREVQAALNSLGNNKTPTIFRLLAGIEELGADIDFESFLSHVNERLGHKESKEGVERILELFDAEGTGHLTLSAYRRVTRELGESMTEDEMINSLERISSLGKPELTLDDFYRVMVRKVYGATESVFSLPKIVEEPKPVPKTQNYREEPKIIPKKEEPKIIPKKEEPKPIVKKEEPKPIVKKEEPKPIVKKEEPKSIIKKEQTTSEVVKEGYQSSVTKTSSGVVIKESAEKVEIKETKVKSTKEESRRINVDEESGFVEITEESNFVFEEEKVSISMETHEVNMTADVSSISKLIDDEDQGYQEKSEVVENFSRMKSKGIAKKKKQNLR</sequence>
<evidence type="ECO:0000256" key="8">
    <source>
        <dbReference type="ARBA" id="ARBA00022990"/>
    </source>
</evidence>
<dbReference type="PROSITE" id="PS50222">
    <property type="entry name" value="EF_HAND_2"/>
    <property type="match status" value="2"/>
</dbReference>
<evidence type="ECO:0000256" key="11">
    <source>
        <dbReference type="SAM" id="MobiDB-lite"/>
    </source>
</evidence>
<dbReference type="SMART" id="SM00054">
    <property type="entry name" value="EFh"/>
    <property type="match status" value="2"/>
</dbReference>
<keyword evidence="6" id="KW-0677">Repeat</keyword>
<dbReference type="Proteomes" id="UP000187209">
    <property type="component" value="Unassembled WGS sequence"/>
</dbReference>
<dbReference type="Pfam" id="PF13499">
    <property type="entry name" value="EF-hand_7"/>
    <property type="match status" value="1"/>
</dbReference>
<feature type="domain" description="EF-hand" evidence="12">
    <location>
        <begin position="99"/>
        <end position="134"/>
    </location>
</feature>
<feature type="region of interest" description="Disordered" evidence="11">
    <location>
        <begin position="1"/>
        <end position="25"/>
    </location>
</feature>
<dbReference type="EMBL" id="MPUH01001034">
    <property type="protein sequence ID" value="OMJ70977.1"/>
    <property type="molecule type" value="Genomic_DNA"/>
</dbReference>
<dbReference type="InterPro" id="IPR050230">
    <property type="entry name" value="CALM/Myosin/TropC-like"/>
</dbReference>
<evidence type="ECO:0000256" key="9">
    <source>
        <dbReference type="ARBA" id="ARBA00023212"/>
    </source>
</evidence>
<keyword evidence="14" id="KW-1185">Reference proteome</keyword>
<evidence type="ECO:0000256" key="3">
    <source>
        <dbReference type="ARBA" id="ARBA00020786"/>
    </source>
</evidence>
<keyword evidence="8" id="KW-0007">Acetylation</keyword>
<dbReference type="GO" id="GO:0005509">
    <property type="term" value="F:calcium ion binding"/>
    <property type="evidence" value="ECO:0007669"/>
    <property type="project" value="InterPro"/>
</dbReference>